<keyword evidence="5 9" id="KW-0028">Amino-acid biosynthesis</keyword>
<dbReference type="HAMAP" id="MF_00135">
    <property type="entry name" value="PRAI"/>
    <property type="match status" value="1"/>
</dbReference>
<evidence type="ECO:0000256" key="9">
    <source>
        <dbReference type="HAMAP-Rule" id="MF_00135"/>
    </source>
</evidence>
<keyword evidence="8 9" id="KW-0413">Isomerase</keyword>
<dbReference type="InterPro" id="IPR011060">
    <property type="entry name" value="RibuloseP-bd_barrel"/>
</dbReference>
<comment type="caution">
    <text evidence="12">The sequence shown here is derived from an EMBL/GenBank/DDBJ whole genome shotgun (WGS) entry which is preliminary data.</text>
</comment>
<proteinExistence type="inferred from homology"/>
<reference evidence="12" key="2">
    <citation type="submission" date="2020-09" db="EMBL/GenBank/DDBJ databases">
        <authorList>
            <person name="Sun Q."/>
            <person name="Ohkuma M."/>
        </authorList>
    </citation>
    <scope>NUCLEOTIDE SEQUENCE</scope>
    <source>
        <strain evidence="12">JCM 14719</strain>
    </source>
</reference>
<dbReference type="RefSeq" id="WP_229725668.1">
    <property type="nucleotide sequence ID" value="NZ_BMOF01000010.1"/>
</dbReference>
<dbReference type="Proteomes" id="UP000637720">
    <property type="component" value="Unassembled WGS sequence"/>
</dbReference>
<organism evidence="12 13">
    <name type="scientific">Calditerricola satsumensis</name>
    <dbReference type="NCBI Taxonomy" id="373054"/>
    <lineage>
        <taxon>Bacteria</taxon>
        <taxon>Bacillati</taxon>
        <taxon>Bacillota</taxon>
        <taxon>Bacilli</taxon>
        <taxon>Bacillales</taxon>
        <taxon>Bacillaceae</taxon>
        <taxon>Calditerricola</taxon>
    </lineage>
</organism>
<dbReference type="GO" id="GO:0000162">
    <property type="term" value="P:L-tryptophan biosynthetic process"/>
    <property type="evidence" value="ECO:0007669"/>
    <property type="project" value="UniProtKB-UniRule"/>
</dbReference>
<evidence type="ECO:0000256" key="1">
    <source>
        <dbReference type="ARBA" id="ARBA00001164"/>
    </source>
</evidence>
<gene>
    <name evidence="9 12" type="primary">trpF</name>
    <name evidence="12" type="ORF">GCM10007043_07490</name>
</gene>
<keyword evidence="6 9" id="KW-0822">Tryptophan biosynthesis</keyword>
<comment type="similarity">
    <text evidence="9">Belongs to the TrpF family.</text>
</comment>
<evidence type="ECO:0000256" key="10">
    <source>
        <dbReference type="SAM" id="MobiDB-lite"/>
    </source>
</evidence>
<comment type="catalytic activity">
    <reaction evidence="1 9">
        <text>N-(5-phospho-beta-D-ribosyl)anthranilate = 1-(2-carboxyphenylamino)-1-deoxy-D-ribulose 5-phosphate</text>
        <dbReference type="Rhea" id="RHEA:21540"/>
        <dbReference type="ChEBI" id="CHEBI:18277"/>
        <dbReference type="ChEBI" id="CHEBI:58613"/>
        <dbReference type="EC" id="5.3.1.24"/>
    </reaction>
</comment>
<keyword evidence="7 9" id="KW-0057">Aromatic amino acid biosynthesis</keyword>
<dbReference type="InterPro" id="IPR013785">
    <property type="entry name" value="Aldolase_TIM"/>
</dbReference>
<feature type="domain" description="N-(5'phosphoribosyl) anthranilate isomerase (PRAI)" evidence="11">
    <location>
        <begin position="47"/>
        <end position="255"/>
    </location>
</feature>
<evidence type="ECO:0000256" key="8">
    <source>
        <dbReference type="ARBA" id="ARBA00023235"/>
    </source>
</evidence>
<feature type="region of interest" description="Disordered" evidence="10">
    <location>
        <begin position="1"/>
        <end position="40"/>
    </location>
</feature>
<reference evidence="12" key="1">
    <citation type="journal article" date="2014" name="Int. J. Syst. Evol. Microbiol.">
        <title>Complete genome sequence of Corynebacterium casei LMG S-19264T (=DSM 44701T), isolated from a smear-ripened cheese.</title>
        <authorList>
            <consortium name="US DOE Joint Genome Institute (JGI-PGF)"/>
            <person name="Walter F."/>
            <person name="Albersmeier A."/>
            <person name="Kalinowski J."/>
            <person name="Ruckert C."/>
        </authorList>
    </citation>
    <scope>NUCLEOTIDE SEQUENCE</scope>
    <source>
        <strain evidence="12">JCM 14719</strain>
    </source>
</reference>
<comment type="pathway">
    <text evidence="2 9">Amino-acid biosynthesis; L-tryptophan biosynthesis; L-tryptophan from chorismate: step 3/5.</text>
</comment>
<evidence type="ECO:0000313" key="12">
    <source>
        <dbReference type="EMBL" id="GGJ96142.1"/>
    </source>
</evidence>
<dbReference type="PANTHER" id="PTHR42894">
    <property type="entry name" value="N-(5'-PHOSPHORIBOSYL)ANTHRANILATE ISOMERASE"/>
    <property type="match status" value="1"/>
</dbReference>
<dbReference type="PANTHER" id="PTHR42894:SF1">
    <property type="entry name" value="N-(5'-PHOSPHORIBOSYL)ANTHRANILATE ISOMERASE"/>
    <property type="match status" value="1"/>
</dbReference>
<evidence type="ECO:0000256" key="5">
    <source>
        <dbReference type="ARBA" id="ARBA00022605"/>
    </source>
</evidence>
<evidence type="ECO:0000259" key="11">
    <source>
        <dbReference type="Pfam" id="PF00697"/>
    </source>
</evidence>
<dbReference type="UniPathway" id="UPA00035">
    <property type="reaction ID" value="UER00042"/>
</dbReference>
<protein>
    <recommendedName>
        <fullName evidence="4 9">N-(5'-phosphoribosyl)anthranilate isomerase</fullName>
        <shortName evidence="9">PRAI</shortName>
        <ecNumber evidence="3 9">5.3.1.24</ecNumber>
    </recommendedName>
</protein>
<name>A0A8J3BDC9_9BACI</name>
<evidence type="ECO:0000256" key="2">
    <source>
        <dbReference type="ARBA" id="ARBA00004664"/>
    </source>
</evidence>
<evidence type="ECO:0000313" key="13">
    <source>
        <dbReference type="Proteomes" id="UP000637720"/>
    </source>
</evidence>
<sequence>MRGTEPFADAPAMGRMGGAPVAQTGPARGGADEQALGKGGGTPGVTVKICGLRHPDDARHLEGLPVAFAGFVFAESRRRVTPEEAAAIAAALPPGVRAVGVFVNPGDAELEAVLAAVRLDAVQLHGDETPERCAQVRARYGLPVIKAVGVPDAPDAPTRDVARAVARYAAVCDIVLLDTASPQRGGTGRRFDWHVIPAAFVAAHRAGARLWVAGGIAPENVGALVARHPLDGIDVSSGVETQGRKDPTRIRELVERVRAYVPLSG</sequence>
<dbReference type="InterPro" id="IPR001240">
    <property type="entry name" value="PRAI_dom"/>
</dbReference>
<evidence type="ECO:0000256" key="3">
    <source>
        <dbReference type="ARBA" id="ARBA00012572"/>
    </source>
</evidence>
<accession>A0A8J3BDC9</accession>
<dbReference type="Gene3D" id="3.20.20.70">
    <property type="entry name" value="Aldolase class I"/>
    <property type="match status" value="1"/>
</dbReference>
<evidence type="ECO:0000256" key="6">
    <source>
        <dbReference type="ARBA" id="ARBA00022822"/>
    </source>
</evidence>
<dbReference type="CDD" id="cd00405">
    <property type="entry name" value="PRAI"/>
    <property type="match status" value="1"/>
</dbReference>
<keyword evidence="13" id="KW-1185">Reference proteome</keyword>
<evidence type="ECO:0000256" key="4">
    <source>
        <dbReference type="ARBA" id="ARBA00022272"/>
    </source>
</evidence>
<dbReference type="Pfam" id="PF00697">
    <property type="entry name" value="PRAI"/>
    <property type="match status" value="1"/>
</dbReference>
<dbReference type="SUPFAM" id="SSF51366">
    <property type="entry name" value="Ribulose-phoshate binding barrel"/>
    <property type="match status" value="1"/>
</dbReference>
<dbReference type="EMBL" id="BMOF01000010">
    <property type="protein sequence ID" value="GGJ96142.1"/>
    <property type="molecule type" value="Genomic_DNA"/>
</dbReference>
<evidence type="ECO:0000256" key="7">
    <source>
        <dbReference type="ARBA" id="ARBA00023141"/>
    </source>
</evidence>
<dbReference type="AlphaFoldDB" id="A0A8J3BDC9"/>
<dbReference type="GO" id="GO:0004640">
    <property type="term" value="F:phosphoribosylanthranilate isomerase activity"/>
    <property type="evidence" value="ECO:0007669"/>
    <property type="project" value="UniProtKB-UniRule"/>
</dbReference>
<dbReference type="EC" id="5.3.1.24" evidence="3 9"/>
<dbReference type="InterPro" id="IPR044643">
    <property type="entry name" value="TrpF_fam"/>
</dbReference>